<reference evidence="3" key="1">
    <citation type="journal article" date="2015" name="PLoS Genet.">
        <title>Genome Sequence and Transcriptome Analyses of Chrysochromulina tobin: Metabolic Tools for Enhanced Algal Fitness in the Prominent Order Prymnesiales (Haptophyceae).</title>
        <authorList>
            <person name="Hovde B.T."/>
            <person name="Deodato C.R."/>
            <person name="Hunsperger H.M."/>
            <person name="Ryken S.A."/>
            <person name="Yost W."/>
            <person name="Jha R.K."/>
            <person name="Patterson J."/>
            <person name="Monnat R.J. Jr."/>
            <person name="Barlow S.B."/>
            <person name="Starkenburg S.R."/>
            <person name="Cattolico R.A."/>
        </authorList>
    </citation>
    <scope>NUCLEOTIDE SEQUENCE</scope>
    <source>
        <strain evidence="3">CCMP291</strain>
    </source>
</reference>
<dbReference type="EMBL" id="JWZX01001993">
    <property type="protein sequence ID" value="KOO31528.1"/>
    <property type="molecule type" value="Genomic_DNA"/>
</dbReference>
<dbReference type="OrthoDB" id="10250354at2759"/>
<protein>
    <submittedName>
        <fullName evidence="2">Uncharacterized protein</fullName>
    </submittedName>
</protein>
<comment type="caution">
    <text evidence="2">The sequence shown here is derived from an EMBL/GenBank/DDBJ whole genome shotgun (WGS) entry which is preliminary data.</text>
</comment>
<evidence type="ECO:0000313" key="3">
    <source>
        <dbReference type="Proteomes" id="UP000037460"/>
    </source>
</evidence>
<feature type="region of interest" description="Disordered" evidence="1">
    <location>
        <begin position="121"/>
        <end position="141"/>
    </location>
</feature>
<dbReference type="Proteomes" id="UP000037460">
    <property type="component" value="Unassembled WGS sequence"/>
</dbReference>
<gene>
    <name evidence="2" type="ORF">Ctob_008401</name>
</gene>
<evidence type="ECO:0000256" key="1">
    <source>
        <dbReference type="SAM" id="MobiDB-lite"/>
    </source>
</evidence>
<dbReference type="AlphaFoldDB" id="A0A0M0JZH4"/>
<sequence length="141" mass="15059">MPTTPRARTARPPPCHRRPLRPPQACGSAARCSFGTARQEAAAEESGNISRRTSSTLPRPILTCKLQSRLGQIGIRLSAAGTCATDQRRSRSATSARRRSSSASISCETCAQWDCANSQSPFAPRRACRASGNLDSSSGRI</sequence>
<organism evidence="2 3">
    <name type="scientific">Chrysochromulina tobinii</name>
    <dbReference type="NCBI Taxonomy" id="1460289"/>
    <lineage>
        <taxon>Eukaryota</taxon>
        <taxon>Haptista</taxon>
        <taxon>Haptophyta</taxon>
        <taxon>Prymnesiophyceae</taxon>
        <taxon>Prymnesiales</taxon>
        <taxon>Chrysochromulinaceae</taxon>
        <taxon>Chrysochromulina</taxon>
    </lineage>
</organism>
<proteinExistence type="predicted"/>
<evidence type="ECO:0000313" key="2">
    <source>
        <dbReference type="EMBL" id="KOO31528.1"/>
    </source>
</evidence>
<feature type="region of interest" description="Disordered" evidence="1">
    <location>
        <begin position="81"/>
        <end position="108"/>
    </location>
</feature>
<feature type="region of interest" description="Disordered" evidence="1">
    <location>
        <begin position="1"/>
        <end position="27"/>
    </location>
</feature>
<name>A0A0M0JZH4_9EUKA</name>
<accession>A0A0M0JZH4</accession>
<keyword evidence="3" id="KW-1185">Reference proteome</keyword>